<feature type="signal peptide" evidence="2">
    <location>
        <begin position="1"/>
        <end position="18"/>
    </location>
</feature>
<feature type="domain" description="Secretion system C-terminal sorting" evidence="3">
    <location>
        <begin position="533"/>
        <end position="609"/>
    </location>
</feature>
<dbReference type="Pfam" id="PF18962">
    <property type="entry name" value="Por_Secre_tail"/>
    <property type="match status" value="1"/>
</dbReference>
<sequence>MKKIILLVLAVAPLFSLAQHHESATDSPQDLNQILQKEVRMEQKSGAIIWSEDFASGWPAGWITIDSSGICPWVYSTDGTWGYFNGNNGTSGTNDIQSSTASNGFLICDVDSANNVTYGQPSGSNYNYLSTYFEIPPINCATNSSVILEFEQKFRYNNSVSMNVLVSTDSINWTGFDVSGGLANNTISADPDIVTLNLSSIAANQPKVHIRIGWSARVYYWMIDDMVLREGNENDLANLSGYWETGNELLEYYQTPLSQLTPMTFKGAYTNIGNNGIPNVSQEVNVDFGGSSVYSASSTPDTSIVATIDSVTIPGTFTPSSGVGTYDVTWTVSSADSVDLNNADNTTQRDFVVSDLVYARDNGVTTGSIGNFSSNAGQTFKIGNLYETFGSATNCAVYVGISSDATNDGQIIYAEVYRWNATGGTFDFVETTDDYVISSVDLGSVISVPLLNPVDVVAGELYLVVAGHYGGTDEVRFLLCQAVEEQTVYGYRADGSLVYLSSPRAPLVRMKLNSGGVCAESVEENSLANISAYPNPFAEETTIALQLSSATSVIMEIIDLDGRVISTTKFGQLPSGTTPLTIEASSLAAGMYTCRITAGDEVLTERIVVAK</sequence>
<gene>
    <name evidence="4" type="ORF">CRYO30217_03450</name>
</gene>
<organism evidence="4 5">
    <name type="scientific">Parvicella tangerina</name>
    <dbReference type="NCBI Taxonomy" id="2829795"/>
    <lineage>
        <taxon>Bacteria</taxon>
        <taxon>Pseudomonadati</taxon>
        <taxon>Bacteroidota</taxon>
        <taxon>Flavobacteriia</taxon>
        <taxon>Flavobacteriales</taxon>
        <taxon>Parvicellaceae</taxon>
        <taxon>Parvicella</taxon>
    </lineage>
</organism>
<dbReference type="Proteomes" id="UP000683507">
    <property type="component" value="Chromosome"/>
</dbReference>
<evidence type="ECO:0000313" key="4">
    <source>
        <dbReference type="EMBL" id="CAG5087312.1"/>
    </source>
</evidence>
<accession>A0A916JQI5</accession>
<dbReference type="AlphaFoldDB" id="A0A916JQI5"/>
<evidence type="ECO:0000256" key="2">
    <source>
        <dbReference type="SAM" id="SignalP"/>
    </source>
</evidence>
<dbReference type="KEGG" id="ptan:CRYO30217_03450"/>
<dbReference type="NCBIfam" id="TIGR04183">
    <property type="entry name" value="Por_Secre_tail"/>
    <property type="match status" value="1"/>
</dbReference>
<evidence type="ECO:0000259" key="3">
    <source>
        <dbReference type="Pfam" id="PF18962"/>
    </source>
</evidence>
<dbReference type="Gene3D" id="2.60.120.200">
    <property type="match status" value="1"/>
</dbReference>
<dbReference type="RefSeq" id="WP_258543624.1">
    <property type="nucleotide sequence ID" value="NZ_OU015584.1"/>
</dbReference>
<keyword evidence="5" id="KW-1185">Reference proteome</keyword>
<dbReference type="EMBL" id="OU015584">
    <property type="protein sequence ID" value="CAG5087312.1"/>
    <property type="molecule type" value="Genomic_DNA"/>
</dbReference>
<proteinExistence type="predicted"/>
<protein>
    <recommendedName>
        <fullName evidence="3">Secretion system C-terminal sorting domain-containing protein</fullName>
    </recommendedName>
</protein>
<evidence type="ECO:0000313" key="5">
    <source>
        <dbReference type="Proteomes" id="UP000683507"/>
    </source>
</evidence>
<evidence type="ECO:0000256" key="1">
    <source>
        <dbReference type="ARBA" id="ARBA00022729"/>
    </source>
</evidence>
<name>A0A916JQI5_9FLAO</name>
<dbReference type="InterPro" id="IPR026444">
    <property type="entry name" value="Secre_tail"/>
</dbReference>
<reference evidence="4" key="1">
    <citation type="submission" date="2021-04" db="EMBL/GenBank/DDBJ databases">
        <authorList>
            <person name="Rodrigo-Torres L."/>
            <person name="Arahal R. D."/>
            <person name="Lucena T."/>
        </authorList>
    </citation>
    <scope>NUCLEOTIDE SEQUENCE</scope>
    <source>
        <strain evidence="4">AS29M-1</strain>
    </source>
</reference>
<feature type="chain" id="PRO_5037056263" description="Secretion system C-terminal sorting domain-containing protein" evidence="2">
    <location>
        <begin position="19"/>
        <end position="611"/>
    </location>
</feature>
<keyword evidence="1 2" id="KW-0732">Signal</keyword>